<protein>
    <submittedName>
        <fullName evidence="3">Uncharacterized protein LOC118906926 isoform X1</fullName>
    </submittedName>
</protein>
<feature type="compositionally biased region" description="Polar residues" evidence="1">
    <location>
        <begin position="84"/>
        <end position="104"/>
    </location>
</feature>
<feature type="region of interest" description="Disordered" evidence="1">
    <location>
        <begin position="140"/>
        <end position="166"/>
    </location>
</feature>
<feature type="region of interest" description="Disordered" evidence="1">
    <location>
        <begin position="37"/>
        <end position="105"/>
    </location>
</feature>
<proteinExistence type="predicted"/>
<evidence type="ECO:0000313" key="2">
    <source>
        <dbReference type="Proteomes" id="UP000694857"/>
    </source>
</evidence>
<name>A0A8B8Z7F8_BALMU</name>
<dbReference type="KEGG" id="bmus:118906926"/>
<evidence type="ECO:0000313" key="3">
    <source>
        <dbReference type="RefSeq" id="XP_036730782.1"/>
    </source>
</evidence>
<accession>A0A8B8Z7F8</accession>
<dbReference type="GeneID" id="118906926"/>
<dbReference type="Proteomes" id="UP000694857">
    <property type="component" value="Chromosome 14"/>
</dbReference>
<reference evidence="3" key="1">
    <citation type="submission" date="2025-08" db="UniProtKB">
        <authorList>
            <consortium name="RefSeq"/>
        </authorList>
    </citation>
    <scope>IDENTIFICATION</scope>
    <source>
        <tissue evidence="3">Epidermis and Blubber</tissue>
    </source>
</reference>
<dbReference type="AlphaFoldDB" id="A0A8B8Z7F8"/>
<gene>
    <name evidence="3" type="primary">LOC118906926</name>
</gene>
<feature type="compositionally biased region" description="Basic and acidic residues" evidence="1">
    <location>
        <begin position="37"/>
        <end position="46"/>
    </location>
</feature>
<organism evidence="2 3">
    <name type="scientific">Balaenoptera musculus</name>
    <name type="common">Blue whale</name>
    <dbReference type="NCBI Taxonomy" id="9771"/>
    <lineage>
        <taxon>Eukaryota</taxon>
        <taxon>Metazoa</taxon>
        <taxon>Chordata</taxon>
        <taxon>Craniata</taxon>
        <taxon>Vertebrata</taxon>
        <taxon>Euteleostomi</taxon>
        <taxon>Mammalia</taxon>
        <taxon>Eutheria</taxon>
        <taxon>Laurasiatheria</taxon>
        <taxon>Artiodactyla</taxon>
        <taxon>Whippomorpha</taxon>
        <taxon>Cetacea</taxon>
        <taxon>Mysticeti</taxon>
        <taxon>Balaenopteridae</taxon>
        <taxon>Balaenoptera</taxon>
    </lineage>
</organism>
<evidence type="ECO:0000256" key="1">
    <source>
        <dbReference type="SAM" id="MobiDB-lite"/>
    </source>
</evidence>
<feature type="compositionally biased region" description="Basic residues" evidence="1">
    <location>
        <begin position="51"/>
        <end position="60"/>
    </location>
</feature>
<sequence>MYTGCVLIRCDKMTDLETAALKEEFWTHSSREEGCTTLHGAHEKHQGVSRPRVRRKRGRTRLVAPGRRNGRGRPPHLSPPCRSASLQDPSAQEATQATAPWTESTRAHGLRSRGLAALAPAAASGLAPFPLLPPLLVRSPHSRNPVPKALKRERQPLGQSHGPRDLLGKTEARVDLPAVECCSGLPQGRGQTFSPLRGRRRHTANAGGALRRFLTLCLRKAEKKQTRSQKMRQTLVTWITGKNQGLRVSGRSRKKTRHRFSAYKEDGAPGPPGPTEAGVAMCCRGGRFSHLALKPVALGSVLGSDTWWLSGLCSVFSVVGILVASASQVTGRTAWVARVAAPSRAWHVAHGMCSTSPSSRCCLPRAVVSATSKGIEGGAWFRHVRWWRCTQPTSWARAAQHRRCPWLELAGPLQGGPTDVTELYTWPGFHVHGTRR</sequence>
<dbReference type="RefSeq" id="XP_036730782.1">
    <property type="nucleotide sequence ID" value="XM_036874887.1"/>
</dbReference>
<keyword evidence="2" id="KW-1185">Reference proteome</keyword>